<dbReference type="InterPro" id="IPR003594">
    <property type="entry name" value="HATPase_dom"/>
</dbReference>
<evidence type="ECO:0000256" key="4">
    <source>
        <dbReference type="ARBA" id="ARBA00022679"/>
    </source>
</evidence>
<evidence type="ECO:0000256" key="5">
    <source>
        <dbReference type="ARBA" id="ARBA00022777"/>
    </source>
</evidence>
<evidence type="ECO:0000259" key="10">
    <source>
        <dbReference type="PROSITE" id="PS50110"/>
    </source>
</evidence>
<dbReference type="Pfam" id="PF01584">
    <property type="entry name" value="CheW"/>
    <property type="match status" value="1"/>
</dbReference>
<dbReference type="InterPro" id="IPR004358">
    <property type="entry name" value="Sig_transdc_His_kin-like_C"/>
</dbReference>
<dbReference type="Pfam" id="PF02518">
    <property type="entry name" value="HATPase_c"/>
    <property type="match status" value="1"/>
</dbReference>
<protein>
    <recommendedName>
        <fullName evidence="2">histidine kinase</fullName>
        <ecNumber evidence="2">2.7.13.3</ecNumber>
    </recommendedName>
</protein>
<dbReference type="InterPro" id="IPR001789">
    <property type="entry name" value="Sig_transdc_resp-reg_receiver"/>
</dbReference>
<comment type="caution">
    <text evidence="13">The sequence shown here is derived from an EMBL/GenBank/DDBJ whole genome shotgun (WGS) entry which is preliminary data.</text>
</comment>
<dbReference type="InterPro" id="IPR005467">
    <property type="entry name" value="His_kinase_dom"/>
</dbReference>
<dbReference type="Gene3D" id="3.30.565.10">
    <property type="entry name" value="Histidine kinase-like ATPase, C-terminal domain"/>
    <property type="match status" value="1"/>
</dbReference>
<dbReference type="SUPFAM" id="SSF47226">
    <property type="entry name" value="Histidine-containing phosphotransfer domain, HPT domain"/>
    <property type="match status" value="1"/>
</dbReference>
<dbReference type="SMART" id="SM00387">
    <property type="entry name" value="HATPase_c"/>
    <property type="match status" value="1"/>
</dbReference>
<dbReference type="PROSITE" id="PS50894">
    <property type="entry name" value="HPT"/>
    <property type="match status" value="1"/>
</dbReference>
<dbReference type="InterPro" id="IPR036061">
    <property type="entry name" value="CheW-like_dom_sf"/>
</dbReference>
<dbReference type="Gene3D" id="2.30.30.40">
    <property type="entry name" value="SH3 Domains"/>
    <property type="match status" value="1"/>
</dbReference>
<evidence type="ECO:0000313" key="14">
    <source>
        <dbReference type="Proteomes" id="UP000230821"/>
    </source>
</evidence>
<dbReference type="GO" id="GO:0004673">
    <property type="term" value="F:protein histidine kinase activity"/>
    <property type="evidence" value="ECO:0007669"/>
    <property type="project" value="UniProtKB-EC"/>
</dbReference>
<feature type="domain" description="Response regulatory" evidence="10">
    <location>
        <begin position="631"/>
        <end position="747"/>
    </location>
</feature>
<dbReference type="SMART" id="SM00448">
    <property type="entry name" value="REC"/>
    <property type="match status" value="1"/>
</dbReference>
<name>A0A2G6KHV7_9BACT</name>
<evidence type="ECO:0000259" key="11">
    <source>
        <dbReference type="PROSITE" id="PS50851"/>
    </source>
</evidence>
<feature type="domain" description="Histidine kinase" evidence="9">
    <location>
        <begin position="239"/>
        <end position="475"/>
    </location>
</feature>
<keyword evidence="5" id="KW-0418">Kinase</keyword>
<dbReference type="PANTHER" id="PTHR43395:SF1">
    <property type="entry name" value="CHEMOTAXIS PROTEIN CHEA"/>
    <property type="match status" value="1"/>
</dbReference>
<comment type="catalytic activity">
    <reaction evidence="1">
        <text>ATP + protein L-histidine = ADP + protein N-phospho-L-histidine.</text>
        <dbReference type="EC" id="2.7.13.3"/>
    </reaction>
</comment>
<dbReference type="Pfam" id="PF00072">
    <property type="entry name" value="Response_reg"/>
    <property type="match status" value="1"/>
</dbReference>
<dbReference type="SUPFAM" id="SSF55874">
    <property type="entry name" value="ATPase domain of HSP90 chaperone/DNA topoisomerase II/histidine kinase"/>
    <property type="match status" value="1"/>
</dbReference>
<dbReference type="GO" id="GO:0006935">
    <property type="term" value="P:chemotaxis"/>
    <property type="evidence" value="ECO:0007669"/>
    <property type="project" value="InterPro"/>
</dbReference>
<organism evidence="13 14">
    <name type="scientific">candidate division KSB3 bacterium</name>
    <dbReference type="NCBI Taxonomy" id="2044937"/>
    <lineage>
        <taxon>Bacteria</taxon>
        <taxon>candidate division KSB3</taxon>
    </lineage>
</organism>
<dbReference type="EC" id="2.7.13.3" evidence="2"/>
<feature type="domain" description="CheW-like" evidence="11">
    <location>
        <begin position="477"/>
        <end position="612"/>
    </location>
</feature>
<dbReference type="SUPFAM" id="SSF50341">
    <property type="entry name" value="CheW-like"/>
    <property type="match status" value="1"/>
</dbReference>
<dbReference type="PROSITE" id="PS50110">
    <property type="entry name" value="RESPONSE_REGULATORY"/>
    <property type="match status" value="1"/>
</dbReference>
<evidence type="ECO:0000256" key="3">
    <source>
        <dbReference type="ARBA" id="ARBA00022553"/>
    </source>
</evidence>
<dbReference type="Pfam" id="PF01627">
    <property type="entry name" value="Hpt"/>
    <property type="match status" value="1"/>
</dbReference>
<dbReference type="InterPro" id="IPR036641">
    <property type="entry name" value="HPT_dom_sf"/>
</dbReference>
<sequence length="748" mass="83587">MTFDRTPFIEKFTQEAKELIQKLNEGLIALEKSPCDQEILKDLLRASHTLKGSSNILRFQRVTQLSHKIEDLLISVQDGQLSLNDTLIELLFRGVDGLGHCIDAIALDVDDAIDTTEICDILDRVAREENLSFLLSRLSSSSPRMAPHPTDSAAPRPSPDDPDKPVVTPGAPPRILDTIRVGVDSLDSAIRLIGEVSVSHRKSAHILRRLKELQRLARLHARRLSQFLLEEQSPDIHQTARHTMKTSLLQESLHLLQGIEMAFKEQRDEVASMDIVLSELHEGVLNMRMLPLAVIFDTFPRAVRDMSRYFHKEITLNIAGDETILDKKIIEKLDGPLIHILRNCIDHGIESPEERQAHGKPRNGRIDIRAFQKSGHITIEITDDGRGIQIEQLKERAIQRGMLSAEKVLALSDAELIELVFLPRLSTNEMITDISGRGIGMDIVKANIESLKGSVILTTEPNKGTSCTLTLPVTLSAIRSLIISSHHTLFAIPINTIEETLPISPNDYIQVVGHHAVRVRNQIVYVVGLGKMLNLPSESSNHAERHFLLIARIHGKRIGLIVDDILDEQDVVVKQLPNHMRAAKMIAGATISSNNAIILILHIPEILERVKHVTRTLPLSPVSETDANLPSILVVDDSVNTGEIEKRILEAYGYHVDVAHDGIEALEKLECMPYDLVVTDIEMPKMNGFTLTERLRQSPKYKELPVIIVTSLEREADRQRGLQVGANAYIAKGSFEQRSLIETVRSLL</sequence>
<dbReference type="Proteomes" id="UP000230821">
    <property type="component" value="Unassembled WGS sequence"/>
</dbReference>
<proteinExistence type="predicted"/>
<evidence type="ECO:0000259" key="9">
    <source>
        <dbReference type="PROSITE" id="PS50109"/>
    </source>
</evidence>
<dbReference type="Gene3D" id="1.20.120.160">
    <property type="entry name" value="HPT domain"/>
    <property type="match status" value="1"/>
</dbReference>
<dbReference type="CDD" id="cd00088">
    <property type="entry name" value="HPT"/>
    <property type="match status" value="1"/>
</dbReference>
<dbReference type="PROSITE" id="PS50109">
    <property type="entry name" value="HIS_KIN"/>
    <property type="match status" value="1"/>
</dbReference>
<evidence type="ECO:0000256" key="1">
    <source>
        <dbReference type="ARBA" id="ARBA00000085"/>
    </source>
</evidence>
<feature type="modified residue" description="Phosphohistidine" evidence="6">
    <location>
        <position position="48"/>
    </location>
</feature>
<evidence type="ECO:0000256" key="7">
    <source>
        <dbReference type="PROSITE-ProRule" id="PRU00169"/>
    </source>
</evidence>
<dbReference type="InterPro" id="IPR011006">
    <property type="entry name" value="CheY-like_superfamily"/>
</dbReference>
<dbReference type="InterPro" id="IPR036890">
    <property type="entry name" value="HATPase_C_sf"/>
</dbReference>
<evidence type="ECO:0000259" key="12">
    <source>
        <dbReference type="PROSITE" id="PS50894"/>
    </source>
</evidence>
<dbReference type="SMART" id="SM00073">
    <property type="entry name" value="HPT"/>
    <property type="match status" value="1"/>
</dbReference>
<gene>
    <name evidence="13" type="ORF">CSA56_05025</name>
</gene>
<dbReference type="AlphaFoldDB" id="A0A2G6KHV7"/>
<dbReference type="InterPro" id="IPR051315">
    <property type="entry name" value="Bact_Chemotaxis_CheA"/>
</dbReference>
<accession>A0A2G6KHV7</accession>
<dbReference type="PANTHER" id="PTHR43395">
    <property type="entry name" value="SENSOR HISTIDINE KINASE CHEA"/>
    <property type="match status" value="1"/>
</dbReference>
<feature type="domain" description="HPt" evidence="12">
    <location>
        <begin position="1"/>
        <end position="105"/>
    </location>
</feature>
<dbReference type="FunFam" id="3.30.565.10:FF:000016">
    <property type="entry name" value="Chemotaxis protein CheA, putative"/>
    <property type="match status" value="1"/>
</dbReference>
<keyword evidence="4" id="KW-0808">Transferase</keyword>
<evidence type="ECO:0000313" key="13">
    <source>
        <dbReference type="EMBL" id="PIE35251.1"/>
    </source>
</evidence>
<dbReference type="InterPro" id="IPR002545">
    <property type="entry name" value="CheW-lke_dom"/>
</dbReference>
<dbReference type="PROSITE" id="PS50851">
    <property type="entry name" value="CHEW"/>
    <property type="match status" value="1"/>
</dbReference>
<dbReference type="InterPro" id="IPR008207">
    <property type="entry name" value="Sig_transdc_His_kin_Hpt_dom"/>
</dbReference>
<dbReference type="EMBL" id="PDSK01000050">
    <property type="protein sequence ID" value="PIE35251.1"/>
    <property type="molecule type" value="Genomic_DNA"/>
</dbReference>
<dbReference type="SMART" id="SM00260">
    <property type="entry name" value="CheW"/>
    <property type="match status" value="1"/>
</dbReference>
<evidence type="ECO:0000256" key="8">
    <source>
        <dbReference type="SAM" id="MobiDB-lite"/>
    </source>
</evidence>
<keyword evidence="3 7" id="KW-0597">Phosphoprotein</keyword>
<feature type="modified residue" description="4-aspartylphosphate" evidence="7">
    <location>
        <position position="680"/>
    </location>
</feature>
<dbReference type="PRINTS" id="PR00344">
    <property type="entry name" value="BCTRLSENSOR"/>
</dbReference>
<dbReference type="GO" id="GO:0000160">
    <property type="term" value="P:phosphorelay signal transduction system"/>
    <property type="evidence" value="ECO:0007669"/>
    <property type="project" value="InterPro"/>
</dbReference>
<evidence type="ECO:0000256" key="6">
    <source>
        <dbReference type="PROSITE-ProRule" id="PRU00110"/>
    </source>
</evidence>
<feature type="region of interest" description="Disordered" evidence="8">
    <location>
        <begin position="140"/>
        <end position="172"/>
    </location>
</feature>
<evidence type="ECO:0000256" key="2">
    <source>
        <dbReference type="ARBA" id="ARBA00012438"/>
    </source>
</evidence>
<dbReference type="SUPFAM" id="SSF52172">
    <property type="entry name" value="CheY-like"/>
    <property type="match status" value="1"/>
</dbReference>
<dbReference type="Gene3D" id="3.40.50.2300">
    <property type="match status" value="1"/>
</dbReference>
<reference evidence="13 14" key="1">
    <citation type="submission" date="2017-10" db="EMBL/GenBank/DDBJ databases">
        <title>Novel microbial diversity and functional potential in the marine mammal oral microbiome.</title>
        <authorList>
            <person name="Dudek N.K."/>
            <person name="Sun C.L."/>
            <person name="Burstein D."/>
            <person name="Kantor R.S."/>
            <person name="Aliaga Goltsman D.S."/>
            <person name="Bik E.M."/>
            <person name="Thomas B.C."/>
            <person name="Banfield J.F."/>
            <person name="Relman D.A."/>
        </authorList>
    </citation>
    <scope>NUCLEOTIDE SEQUENCE [LARGE SCALE GENOMIC DNA]</scope>
    <source>
        <strain evidence="13">DOLJORAL78_47_16</strain>
    </source>
</reference>